<evidence type="ECO:0000313" key="7">
    <source>
        <dbReference type="Proteomes" id="UP000635606"/>
    </source>
</evidence>
<comment type="caution">
    <text evidence="6">The sequence shown here is derived from an EMBL/GenBank/DDBJ whole genome shotgun (WGS) entry which is preliminary data.</text>
</comment>
<evidence type="ECO:0000256" key="1">
    <source>
        <dbReference type="ARBA" id="ARBA00010088"/>
    </source>
</evidence>
<gene>
    <name evidence="6" type="ORF">Voc01_025510</name>
</gene>
<dbReference type="InterPro" id="IPR000639">
    <property type="entry name" value="Epox_hydrolase-like"/>
</dbReference>
<keyword evidence="7" id="KW-1185">Reference proteome</keyword>
<dbReference type="AlphaFoldDB" id="A0A8J3ZPM0"/>
<evidence type="ECO:0000259" key="5">
    <source>
        <dbReference type="Pfam" id="PF06441"/>
    </source>
</evidence>
<keyword evidence="2" id="KW-0058">Aromatic hydrocarbons catabolism</keyword>
<dbReference type="PRINTS" id="PR00412">
    <property type="entry name" value="EPOXHYDRLASE"/>
</dbReference>
<dbReference type="Proteomes" id="UP000635606">
    <property type="component" value="Unassembled WGS sequence"/>
</dbReference>
<dbReference type="GO" id="GO:0097176">
    <property type="term" value="P:epoxide metabolic process"/>
    <property type="evidence" value="ECO:0007669"/>
    <property type="project" value="TreeGrafter"/>
</dbReference>
<keyword evidence="3 6" id="KW-0378">Hydrolase</keyword>
<feature type="active site" description="Proton acceptor" evidence="4">
    <location>
        <position position="372"/>
    </location>
</feature>
<dbReference type="PANTHER" id="PTHR21661">
    <property type="entry name" value="EPOXIDE HYDROLASE 1-RELATED"/>
    <property type="match status" value="1"/>
</dbReference>
<protein>
    <submittedName>
        <fullName evidence="6">Hydrolase</fullName>
    </submittedName>
</protein>
<proteinExistence type="inferred from homology"/>
<feature type="active site" description="Nucleophile" evidence="4">
    <location>
        <position position="184"/>
    </location>
</feature>
<evidence type="ECO:0000256" key="2">
    <source>
        <dbReference type="ARBA" id="ARBA00022797"/>
    </source>
</evidence>
<evidence type="ECO:0000313" key="6">
    <source>
        <dbReference type="EMBL" id="GIJ67634.1"/>
    </source>
</evidence>
<dbReference type="InterPro" id="IPR010497">
    <property type="entry name" value="Epoxide_hydro_N"/>
</dbReference>
<evidence type="ECO:0000256" key="3">
    <source>
        <dbReference type="ARBA" id="ARBA00022801"/>
    </source>
</evidence>
<feature type="domain" description="Epoxide hydrolase N-terminal" evidence="5">
    <location>
        <begin position="16"/>
        <end position="121"/>
    </location>
</feature>
<accession>A0A8J3ZPM0</accession>
<comment type="similarity">
    <text evidence="1">Belongs to the peptidase S33 family.</text>
</comment>
<dbReference type="InterPro" id="IPR016292">
    <property type="entry name" value="Epoxide_hydrolase"/>
</dbReference>
<dbReference type="Pfam" id="PF06441">
    <property type="entry name" value="EHN"/>
    <property type="match status" value="1"/>
</dbReference>
<evidence type="ECO:0000256" key="4">
    <source>
        <dbReference type="PIRSR" id="PIRSR001112-1"/>
    </source>
</evidence>
<sequence>MTDVNRCYRPGMDSEVRPFSIGVSDDDLDDLRRRLRRARWPEPATVPDWSQGVPVGWLRDLCAYWADGYDWRGLEARLAGLPHHVTAIDGVDVHFIHRRSPHPHAVPLILTHGWPGSVVEFLDVIGPLADDPDDPFHVVCPSLPGFGFSGKPTGPGWGPARIAAAWAELMGRLGYDRFGAQGGDWGSAVTTQLGSQVPDRLIGIHLNYAPVAPPPSTSDDPDVTDEERESLAAVAEHREWGMGYSTQQGTRPQTLGYALVDSPVGQCAWIAEKYWAWTDHDGDPLSALTRDQMLDNISLYWHTATAASSARIYWEDGFARPSRRNQVRQQAPLSVPTGISVFPREIVRPSRRWCERYFLDLRFYERPDRGGHFAAWEQPALFVDQVRRAFRTMRTAR</sequence>
<dbReference type="Gene3D" id="3.40.50.1820">
    <property type="entry name" value="alpha/beta hydrolase"/>
    <property type="match status" value="1"/>
</dbReference>
<dbReference type="PANTHER" id="PTHR21661:SF35">
    <property type="entry name" value="EPOXIDE HYDROLASE"/>
    <property type="match status" value="1"/>
</dbReference>
<reference evidence="6" key="1">
    <citation type="submission" date="2021-01" db="EMBL/GenBank/DDBJ databases">
        <title>Whole genome shotgun sequence of Virgisporangium ochraceum NBRC 16418.</title>
        <authorList>
            <person name="Komaki H."/>
            <person name="Tamura T."/>
        </authorList>
    </citation>
    <scope>NUCLEOTIDE SEQUENCE</scope>
    <source>
        <strain evidence="6">NBRC 16418</strain>
    </source>
</reference>
<dbReference type="InterPro" id="IPR029058">
    <property type="entry name" value="AB_hydrolase_fold"/>
</dbReference>
<organism evidence="6 7">
    <name type="scientific">Virgisporangium ochraceum</name>
    <dbReference type="NCBI Taxonomy" id="65505"/>
    <lineage>
        <taxon>Bacteria</taxon>
        <taxon>Bacillati</taxon>
        <taxon>Actinomycetota</taxon>
        <taxon>Actinomycetes</taxon>
        <taxon>Micromonosporales</taxon>
        <taxon>Micromonosporaceae</taxon>
        <taxon>Virgisporangium</taxon>
    </lineage>
</organism>
<dbReference type="SUPFAM" id="SSF53474">
    <property type="entry name" value="alpha/beta-Hydrolases"/>
    <property type="match status" value="1"/>
</dbReference>
<feature type="active site" description="Proton donor" evidence="4">
    <location>
        <position position="313"/>
    </location>
</feature>
<dbReference type="GO" id="GO:0004301">
    <property type="term" value="F:epoxide hydrolase activity"/>
    <property type="evidence" value="ECO:0007669"/>
    <property type="project" value="TreeGrafter"/>
</dbReference>
<dbReference type="EMBL" id="BOPH01000028">
    <property type="protein sequence ID" value="GIJ67634.1"/>
    <property type="molecule type" value="Genomic_DNA"/>
</dbReference>
<dbReference type="PIRSF" id="PIRSF001112">
    <property type="entry name" value="Epoxide_hydrolase"/>
    <property type="match status" value="1"/>
</dbReference>
<name>A0A8J3ZPM0_9ACTN</name>